<organism evidence="3 10">
    <name type="scientific">Pendulispora albinea</name>
    <dbReference type="NCBI Taxonomy" id="2741071"/>
    <lineage>
        <taxon>Bacteria</taxon>
        <taxon>Pseudomonadati</taxon>
        <taxon>Myxococcota</taxon>
        <taxon>Myxococcia</taxon>
        <taxon>Myxococcales</taxon>
        <taxon>Sorangiineae</taxon>
        <taxon>Pendulisporaceae</taxon>
        <taxon>Pendulispora</taxon>
    </lineage>
</organism>
<dbReference type="RefSeq" id="WP_394821414.1">
    <property type="nucleotide sequence ID" value="NZ_CP089984.1"/>
</dbReference>
<evidence type="ECO:0000259" key="2">
    <source>
        <dbReference type="Pfam" id="PF13518"/>
    </source>
</evidence>
<dbReference type="EMBL" id="CP089984">
    <property type="protein sequence ID" value="WXB12210.1"/>
    <property type="molecule type" value="Genomic_DNA"/>
</dbReference>
<reference evidence="3 10" key="1">
    <citation type="submission" date="2021-12" db="EMBL/GenBank/DDBJ databases">
        <title>Discovery of the Pendulisporaceae a myxobacterial family with distinct sporulation behavior and unique specialized metabolism.</title>
        <authorList>
            <person name="Garcia R."/>
            <person name="Popoff A."/>
            <person name="Bader C.D."/>
            <person name="Loehr J."/>
            <person name="Walesch S."/>
            <person name="Walt C."/>
            <person name="Boldt J."/>
            <person name="Bunk B."/>
            <person name="Haeckl F.J.F.P.J."/>
            <person name="Gunesch A.P."/>
            <person name="Birkelbach J."/>
            <person name="Nuebel U."/>
            <person name="Pietschmann T."/>
            <person name="Bach T."/>
            <person name="Mueller R."/>
        </authorList>
    </citation>
    <scope>NUCLEOTIDE SEQUENCE [LARGE SCALE GENOMIC DNA]</scope>
    <source>
        <strain evidence="3 10">MSr11954</strain>
    </source>
</reference>
<proteinExistence type="predicted"/>
<dbReference type="SUPFAM" id="SSF46689">
    <property type="entry name" value="Homeodomain-like"/>
    <property type="match status" value="1"/>
</dbReference>
<evidence type="ECO:0000313" key="7">
    <source>
        <dbReference type="EMBL" id="WXB16039.1"/>
    </source>
</evidence>
<evidence type="ECO:0000313" key="5">
    <source>
        <dbReference type="EMBL" id="WXB12830.1"/>
    </source>
</evidence>
<dbReference type="InterPro" id="IPR055247">
    <property type="entry name" value="InsJ-like_HTH"/>
</dbReference>
<evidence type="ECO:0000313" key="8">
    <source>
        <dbReference type="EMBL" id="WXB16271.1"/>
    </source>
</evidence>
<evidence type="ECO:0000256" key="1">
    <source>
        <dbReference type="SAM" id="MobiDB-lite"/>
    </source>
</evidence>
<dbReference type="EMBL" id="CP089984">
    <property type="protein sequence ID" value="WXB16039.1"/>
    <property type="molecule type" value="Genomic_DNA"/>
</dbReference>
<dbReference type="EMBL" id="CP089984">
    <property type="protein sequence ID" value="WXB19004.1"/>
    <property type="molecule type" value="Genomic_DNA"/>
</dbReference>
<evidence type="ECO:0000313" key="4">
    <source>
        <dbReference type="EMBL" id="WXB12210.1"/>
    </source>
</evidence>
<feature type="region of interest" description="Disordered" evidence="1">
    <location>
        <begin position="48"/>
        <end position="67"/>
    </location>
</feature>
<gene>
    <name evidence="7" type="ORF">LZC94_01930</name>
    <name evidence="8" type="ORF">LZC94_03115</name>
    <name evidence="9" type="ORF">LZC94_17415</name>
    <name evidence="3" type="ORF">LZC94_28540</name>
    <name evidence="4" type="ORF">LZC94_30695</name>
    <name evidence="5" type="ORF">LZC94_33885</name>
    <name evidence="6" type="ORF">LZC94_39555</name>
</gene>
<dbReference type="EMBL" id="CP089984">
    <property type="protein sequence ID" value="WXB12830.1"/>
    <property type="molecule type" value="Genomic_DNA"/>
</dbReference>
<evidence type="ECO:0000313" key="3">
    <source>
        <dbReference type="EMBL" id="WXB11795.1"/>
    </source>
</evidence>
<accession>A0ABZ2LM12</accession>
<dbReference type="InterPro" id="IPR009057">
    <property type="entry name" value="Homeodomain-like_sf"/>
</dbReference>
<sequence length="129" mass="14121">MAEAHPLELRARVVEAYEAGDGSYAVIAARFRIGEASVKRWVRRGRRGVPLGADPKRGGTPSPIGQGDVDALVAKLRDATANEITAEFNRLRPRGARVHVSSMKRALHRYGYVIKKNADGRWSVSDPTS</sequence>
<dbReference type="EMBL" id="CP089984">
    <property type="protein sequence ID" value="WXB13916.1"/>
    <property type="molecule type" value="Genomic_DNA"/>
</dbReference>
<dbReference type="EMBL" id="CP089984">
    <property type="protein sequence ID" value="WXB16271.1"/>
    <property type="molecule type" value="Genomic_DNA"/>
</dbReference>
<evidence type="ECO:0000313" key="10">
    <source>
        <dbReference type="Proteomes" id="UP001370348"/>
    </source>
</evidence>
<protein>
    <submittedName>
        <fullName evidence="3">Helix-turn-helix domain-containing protein</fullName>
    </submittedName>
</protein>
<name>A0ABZ2LM12_9BACT</name>
<keyword evidence="10" id="KW-1185">Reference proteome</keyword>
<evidence type="ECO:0000313" key="6">
    <source>
        <dbReference type="EMBL" id="WXB13916.1"/>
    </source>
</evidence>
<feature type="domain" description="Insertion element IS150 protein InsJ-like helix-turn-helix" evidence="2">
    <location>
        <begin position="10"/>
        <end position="46"/>
    </location>
</feature>
<evidence type="ECO:0000313" key="9">
    <source>
        <dbReference type="EMBL" id="WXB19004.1"/>
    </source>
</evidence>
<dbReference type="Proteomes" id="UP001370348">
    <property type="component" value="Chromosome"/>
</dbReference>
<dbReference type="EMBL" id="CP089984">
    <property type="protein sequence ID" value="WXB11795.1"/>
    <property type="molecule type" value="Genomic_DNA"/>
</dbReference>
<dbReference type="Pfam" id="PF13518">
    <property type="entry name" value="HTH_28"/>
    <property type="match status" value="1"/>
</dbReference>